<dbReference type="PROSITE" id="PS50977">
    <property type="entry name" value="HTH_TETR_2"/>
    <property type="match status" value="1"/>
</dbReference>
<feature type="DNA-binding region" description="H-T-H motif" evidence="4">
    <location>
        <begin position="34"/>
        <end position="53"/>
    </location>
</feature>
<dbReference type="Pfam" id="PF00440">
    <property type="entry name" value="TetR_N"/>
    <property type="match status" value="1"/>
</dbReference>
<dbReference type="Proteomes" id="UP001141259">
    <property type="component" value="Unassembled WGS sequence"/>
</dbReference>
<dbReference type="PRINTS" id="PR00455">
    <property type="entry name" value="HTHTETR"/>
</dbReference>
<dbReference type="RefSeq" id="WP_259625782.1">
    <property type="nucleotide sequence ID" value="NZ_JANYMP010000013.1"/>
</dbReference>
<dbReference type="EMBL" id="JANYMP010000013">
    <property type="protein sequence ID" value="MCS7480286.1"/>
    <property type="molecule type" value="Genomic_DNA"/>
</dbReference>
<reference evidence="6" key="1">
    <citation type="submission" date="2022-08" db="EMBL/GenBank/DDBJ databases">
        <authorList>
            <person name="Tistechok S."/>
            <person name="Samborskyy M."/>
            <person name="Roman I."/>
        </authorList>
    </citation>
    <scope>NUCLEOTIDE SEQUENCE</scope>
    <source>
        <strain evidence="6">DSM 103496</strain>
    </source>
</reference>
<keyword evidence="2 4" id="KW-0238">DNA-binding</keyword>
<dbReference type="GO" id="GO:0000976">
    <property type="term" value="F:transcription cis-regulatory region binding"/>
    <property type="evidence" value="ECO:0007669"/>
    <property type="project" value="TreeGrafter"/>
</dbReference>
<gene>
    <name evidence="6" type="ORF">NZH93_25815</name>
</gene>
<sequence>MQAGLRERKKQEARQRISSVATGLFLEHGFDGVTVAEIAEAAGFSKMTVFNYFPRKEDMFLDRHAEAVDLLVTAVRDRAPGRPAVDAVRALAHRLLAEGHPLSGAQAGMAEFGRVVVGSPALCSRVREQVEEMESAVAAVLAEQTGDPVGAALVSGLLLAAVRTAVVTAAARLIDGDDPAAVAADQAGVIDRAFDLVENGVRGFGG</sequence>
<accession>A0A9X3AGZ6</accession>
<keyword evidence="1" id="KW-0805">Transcription regulation</keyword>
<dbReference type="InterPro" id="IPR009057">
    <property type="entry name" value="Homeodomain-like_sf"/>
</dbReference>
<dbReference type="InterPro" id="IPR050109">
    <property type="entry name" value="HTH-type_TetR-like_transc_reg"/>
</dbReference>
<evidence type="ECO:0000256" key="3">
    <source>
        <dbReference type="ARBA" id="ARBA00023163"/>
    </source>
</evidence>
<evidence type="ECO:0000313" key="6">
    <source>
        <dbReference type="EMBL" id="MCS7480286.1"/>
    </source>
</evidence>
<dbReference type="AlphaFoldDB" id="A0A9X3AGZ6"/>
<evidence type="ECO:0000256" key="1">
    <source>
        <dbReference type="ARBA" id="ARBA00023015"/>
    </source>
</evidence>
<keyword evidence="3" id="KW-0804">Transcription</keyword>
<feature type="domain" description="HTH tetR-type" evidence="5">
    <location>
        <begin position="11"/>
        <end position="71"/>
    </location>
</feature>
<comment type="caution">
    <text evidence="6">The sequence shown here is derived from an EMBL/GenBank/DDBJ whole genome shotgun (WGS) entry which is preliminary data.</text>
</comment>
<proteinExistence type="predicted"/>
<dbReference type="Gene3D" id="1.10.10.60">
    <property type="entry name" value="Homeodomain-like"/>
    <property type="match status" value="1"/>
</dbReference>
<evidence type="ECO:0000256" key="2">
    <source>
        <dbReference type="ARBA" id="ARBA00023125"/>
    </source>
</evidence>
<keyword evidence="7" id="KW-1185">Reference proteome</keyword>
<evidence type="ECO:0000313" key="7">
    <source>
        <dbReference type="Proteomes" id="UP001141259"/>
    </source>
</evidence>
<name>A0A9X3AGZ6_9PSEU</name>
<evidence type="ECO:0000256" key="4">
    <source>
        <dbReference type="PROSITE-ProRule" id="PRU00335"/>
    </source>
</evidence>
<dbReference type="InterPro" id="IPR001647">
    <property type="entry name" value="HTH_TetR"/>
</dbReference>
<dbReference type="SUPFAM" id="SSF46689">
    <property type="entry name" value="Homeodomain-like"/>
    <property type="match status" value="1"/>
</dbReference>
<dbReference type="GO" id="GO:0003700">
    <property type="term" value="F:DNA-binding transcription factor activity"/>
    <property type="evidence" value="ECO:0007669"/>
    <property type="project" value="TreeGrafter"/>
</dbReference>
<dbReference type="PANTHER" id="PTHR30055:SF234">
    <property type="entry name" value="HTH-TYPE TRANSCRIPTIONAL REGULATOR BETI"/>
    <property type="match status" value="1"/>
</dbReference>
<dbReference type="Gene3D" id="1.10.357.10">
    <property type="entry name" value="Tetracycline Repressor, domain 2"/>
    <property type="match status" value="1"/>
</dbReference>
<protein>
    <submittedName>
        <fullName evidence="6">TetR/AcrR family transcriptional regulator</fullName>
    </submittedName>
</protein>
<evidence type="ECO:0000259" key="5">
    <source>
        <dbReference type="PROSITE" id="PS50977"/>
    </source>
</evidence>
<organism evidence="6 7">
    <name type="scientific">Umezawaea endophytica</name>
    <dbReference type="NCBI Taxonomy" id="1654476"/>
    <lineage>
        <taxon>Bacteria</taxon>
        <taxon>Bacillati</taxon>
        <taxon>Actinomycetota</taxon>
        <taxon>Actinomycetes</taxon>
        <taxon>Pseudonocardiales</taxon>
        <taxon>Pseudonocardiaceae</taxon>
        <taxon>Umezawaea</taxon>
    </lineage>
</organism>
<dbReference type="PANTHER" id="PTHR30055">
    <property type="entry name" value="HTH-TYPE TRANSCRIPTIONAL REGULATOR RUTR"/>
    <property type="match status" value="1"/>
</dbReference>